<dbReference type="EMBL" id="CAJZBQ010000006">
    <property type="protein sequence ID" value="CAG9312527.1"/>
    <property type="molecule type" value="Genomic_DNA"/>
</dbReference>
<organism evidence="1 2">
    <name type="scientific">Blepharisma stoltei</name>
    <dbReference type="NCBI Taxonomy" id="1481888"/>
    <lineage>
        <taxon>Eukaryota</taxon>
        <taxon>Sar</taxon>
        <taxon>Alveolata</taxon>
        <taxon>Ciliophora</taxon>
        <taxon>Postciliodesmatophora</taxon>
        <taxon>Heterotrichea</taxon>
        <taxon>Heterotrichida</taxon>
        <taxon>Blepharismidae</taxon>
        <taxon>Blepharisma</taxon>
    </lineage>
</organism>
<reference evidence="1" key="1">
    <citation type="submission" date="2021-09" db="EMBL/GenBank/DDBJ databases">
        <authorList>
            <consortium name="AG Swart"/>
            <person name="Singh M."/>
            <person name="Singh A."/>
            <person name="Seah K."/>
            <person name="Emmerich C."/>
        </authorList>
    </citation>
    <scope>NUCLEOTIDE SEQUENCE</scope>
    <source>
        <strain evidence="1">ATCC30299</strain>
    </source>
</reference>
<keyword evidence="2" id="KW-1185">Reference proteome</keyword>
<gene>
    <name evidence="1" type="ORF">BSTOLATCC_MIC6627</name>
</gene>
<dbReference type="AlphaFoldDB" id="A0AAU9IEG1"/>
<evidence type="ECO:0000313" key="2">
    <source>
        <dbReference type="Proteomes" id="UP001162131"/>
    </source>
</evidence>
<proteinExistence type="predicted"/>
<name>A0AAU9IEG1_9CILI</name>
<sequence length="183" mass="21573">MVARTIRQNSPESAFSDFTYQFNNTIEGNLIGHLRRYGQATLYELIECVASNKNLRTKHSKRYRNKNIEKLTLSKLVAKQHIFIENQNGLWALDEKAATEYEQKKILEIKEIKEKKHEIRAKLNKKDKTKQEKFKIFNELIDMDIFLKLEQLEEILESSNESAQKQIFEFFEPLSITNTISNS</sequence>
<dbReference type="Proteomes" id="UP001162131">
    <property type="component" value="Unassembled WGS sequence"/>
</dbReference>
<comment type="caution">
    <text evidence="1">The sequence shown here is derived from an EMBL/GenBank/DDBJ whole genome shotgun (WGS) entry which is preliminary data.</text>
</comment>
<protein>
    <submittedName>
        <fullName evidence="1">Uncharacterized protein</fullName>
    </submittedName>
</protein>
<accession>A0AAU9IEG1</accession>
<evidence type="ECO:0000313" key="1">
    <source>
        <dbReference type="EMBL" id="CAG9312527.1"/>
    </source>
</evidence>